<reference evidence="1" key="2">
    <citation type="submission" date="2020-11" db="EMBL/GenBank/DDBJ databases">
        <authorList>
            <person name="McCartney M.A."/>
            <person name="Auch B."/>
            <person name="Kono T."/>
            <person name="Mallez S."/>
            <person name="Becker A."/>
            <person name="Gohl D.M."/>
            <person name="Silverstein K.A.T."/>
            <person name="Koren S."/>
            <person name="Bechman K.B."/>
            <person name="Herman A."/>
            <person name="Abrahante J.E."/>
            <person name="Garbe J."/>
        </authorList>
    </citation>
    <scope>NUCLEOTIDE SEQUENCE</scope>
    <source>
        <strain evidence="1">Duluth1</strain>
        <tissue evidence="1">Whole animal</tissue>
    </source>
</reference>
<name>A0A9D4BWY4_DREPO</name>
<gene>
    <name evidence="1" type="ORF">DPMN_069087</name>
</gene>
<accession>A0A9D4BWY4</accession>
<protein>
    <submittedName>
        <fullName evidence="1">Uncharacterized protein</fullName>
    </submittedName>
</protein>
<evidence type="ECO:0000313" key="1">
    <source>
        <dbReference type="EMBL" id="KAH3709623.1"/>
    </source>
</evidence>
<organism evidence="1 2">
    <name type="scientific">Dreissena polymorpha</name>
    <name type="common">Zebra mussel</name>
    <name type="synonym">Mytilus polymorpha</name>
    <dbReference type="NCBI Taxonomy" id="45954"/>
    <lineage>
        <taxon>Eukaryota</taxon>
        <taxon>Metazoa</taxon>
        <taxon>Spiralia</taxon>
        <taxon>Lophotrochozoa</taxon>
        <taxon>Mollusca</taxon>
        <taxon>Bivalvia</taxon>
        <taxon>Autobranchia</taxon>
        <taxon>Heteroconchia</taxon>
        <taxon>Euheterodonta</taxon>
        <taxon>Imparidentia</taxon>
        <taxon>Neoheterodontei</taxon>
        <taxon>Myida</taxon>
        <taxon>Dreissenoidea</taxon>
        <taxon>Dreissenidae</taxon>
        <taxon>Dreissena</taxon>
    </lineage>
</organism>
<evidence type="ECO:0000313" key="2">
    <source>
        <dbReference type="Proteomes" id="UP000828390"/>
    </source>
</evidence>
<dbReference type="Proteomes" id="UP000828390">
    <property type="component" value="Unassembled WGS sequence"/>
</dbReference>
<sequence length="68" mass="8051">MELDLLYLAQMNRVELCRDENWVVDSSDVIMHAIHRHMYETMSEVRLMIIIEGIEVHNMADVYNGLLM</sequence>
<comment type="caution">
    <text evidence="1">The sequence shown here is derived from an EMBL/GenBank/DDBJ whole genome shotgun (WGS) entry which is preliminary data.</text>
</comment>
<keyword evidence="2" id="KW-1185">Reference proteome</keyword>
<reference evidence="1" key="1">
    <citation type="journal article" date="2019" name="bioRxiv">
        <title>The Genome of the Zebra Mussel, Dreissena polymorpha: A Resource for Invasive Species Research.</title>
        <authorList>
            <person name="McCartney M.A."/>
            <person name="Auch B."/>
            <person name="Kono T."/>
            <person name="Mallez S."/>
            <person name="Zhang Y."/>
            <person name="Obille A."/>
            <person name="Becker A."/>
            <person name="Abrahante J.E."/>
            <person name="Garbe J."/>
            <person name="Badalamenti J.P."/>
            <person name="Herman A."/>
            <person name="Mangelson H."/>
            <person name="Liachko I."/>
            <person name="Sullivan S."/>
            <person name="Sone E.D."/>
            <person name="Koren S."/>
            <person name="Silverstein K.A.T."/>
            <person name="Beckman K.B."/>
            <person name="Gohl D.M."/>
        </authorList>
    </citation>
    <scope>NUCLEOTIDE SEQUENCE</scope>
    <source>
        <strain evidence="1">Duluth1</strain>
        <tissue evidence="1">Whole animal</tissue>
    </source>
</reference>
<dbReference type="EMBL" id="JAIWYP010000014">
    <property type="protein sequence ID" value="KAH3709623.1"/>
    <property type="molecule type" value="Genomic_DNA"/>
</dbReference>
<dbReference type="AlphaFoldDB" id="A0A9D4BWY4"/>
<proteinExistence type="predicted"/>